<proteinExistence type="predicted"/>
<dbReference type="AlphaFoldDB" id="K1PB67"/>
<protein>
    <submittedName>
        <fullName evidence="1">Uncharacterized protein</fullName>
    </submittedName>
</protein>
<dbReference type="EMBL" id="JH819017">
    <property type="protein sequence ID" value="EKC18673.1"/>
    <property type="molecule type" value="Genomic_DNA"/>
</dbReference>
<gene>
    <name evidence="1" type="ORF">CGI_10011537</name>
</gene>
<organism evidence="1">
    <name type="scientific">Magallana gigas</name>
    <name type="common">Pacific oyster</name>
    <name type="synonym">Crassostrea gigas</name>
    <dbReference type="NCBI Taxonomy" id="29159"/>
    <lineage>
        <taxon>Eukaryota</taxon>
        <taxon>Metazoa</taxon>
        <taxon>Spiralia</taxon>
        <taxon>Lophotrochozoa</taxon>
        <taxon>Mollusca</taxon>
        <taxon>Bivalvia</taxon>
        <taxon>Autobranchia</taxon>
        <taxon>Pteriomorphia</taxon>
        <taxon>Ostreida</taxon>
        <taxon>Ostreoidea</taxon>
        <taxon>Ostreidae</taxon>
        <taxon>Magallana</taxon>
    </lineage>
</organism>
<dbReference type="InParanoid" id="K1PB67"/>
<name>K1PB67_MAGGI</name>
<accession>K1PB67</accession>
<reference evidence="1" key="1">
    <citation type="journal article" date="2012" name="Nature">
        <title>The oyster genome reveals stress adaptation and complexity of shell formation.</title>
        <authorList>
            <person name="Zhang G."/>
            <person name="Fang X."/>
            <person name="Guo X."/>
            <person name="Li L."/>
            <person name="Luo R."/>
            <person name="Xu F."/>
            <person name="Yang P."/>
            <person name="Zhang L."/>
            <person name="Wang X."/>
            <person name="Qi H."/>
            <person name="Xiong Z."/>
            <person name="Que H."/>
            <person name="Xie Y."/>
            <person name="Holland P.W."/>
            <person name="Paps J."/>
            <person name="Zhu Y."/>
            <person name="Wu F."/>
            <person name="Chen Y."/>
            <person name="Wang J."/>
            <person name="Peng C."/>
            <person name="Meng J."/>
            <person name="Yang L."/>
            <person name="Liu J."/>
            <person name="Wen B."/>
            <person name="Zhang N."/>
            <person name="Huang Z."/>
            <person name="Zhu Q."/>
            <person name="Feng Y."/>
            <person name="Mount A."/>
            <person name="Hedgecock D."/>
            <person name="Xu Z."/>
            <person name="Liu Y."/>
            <person name="Domazet-Loso T."/>
            <person name="Du Y."/>
            <person name="Sun X."/>
            <person name="Zhang S."/>
            <person name="Liu B."/>
            <person name="Cheng P."/>
            <person name="Jiang X."/>
            <person name="Li J."/>
            <person name="Fan D."/>
            <person name="Wang W."/>
            <person name="Fu W."/>
            <person name="Wang T."/>
            <person name="Wang B."/>
            <person name="Zhang J."/>
            <person name="Peng Z."/>
            <person name="Li Y."/>
            <person name="Li N."/>
            <person name="Wang J."/>
            <person name="Chen M."/>
            <person name="He Y."/>
            <person name="Tan F."/>
            <person name="Song X."/>
            <person name="Zheng Q."/>
            <person name="Huang R."/>
            <person name="Yang H."/>
            <person name="Du X."/>
            <person name="Chen L."/>
            <person name="Yang M."/>
            <person name="Gaffney P.M."/>
            <person name="Wang S."/>
            <person name="Luo L."/>
            <person name="She Z."/>
            <person name="Ming Y."/>
            <person name="Huang W."/>
            <person name="Zhang S."/>
            <person name="Huang B."/>
            <person name="Zhang Y."/>
            <person name="Qu T."/>
            <person name="Ni P."/>
            <person name="Miao G."/>
            <person name="Wang J."/>
            <person name="Wang Q."/>
            <person name="Steinberg C.E."/>
            <person name="Wang H."/>
            <person name="Li N."/>
            <person name="Qian L."/>
            <person name="Zhang G."/>
            <person name="Li Y."/>
            <person name="Yang H."/>
            <person name="Liu X."/>
            <person name="Wang J."/>
            <person name="Yin Y."/>
            <person name="Wang J."/>
        </authorList>
    </citation>
    <scope>NUCLEOTIDE SEQUENCE [LARGE SCALE GENOMIC DNA]</scope>
    <source>
        <strain evidence="1">05x7-T-G4-1.051#20</strain>
    </source>
</reference>
<sequence>MLDRDGQDAETASADIMESLGEIPTKGTETPQQGNQCLLKLTSHPELLPSLTATGVDSCFHISCVTSDRVWVNDDKNTIILTNTKGVPLHRVKDSCSGDMFYTGN</sequence>
<evidence type="ECO:0000313" key="1">
    <source>
        <dbReference type="EMBL" id="EKC18673.1"/>
    </source>
</evidence>
<dbReference type="HOGENOM" id="CLU_2239180_0_0_1"/>